<keyword evidence="2" id="KW-1185">Reference proteome</keyword>
<dbReference type="Proteomes" id="UP000264217">
    <property type="component" value="Unassembled WGS sequence"/>
</dbReference>
<sequence>MNPKLIPTKPGQICKIVSTIADLEPEEVYIVTENPEDFDNDEEILVVSLTELQRNVSDTNQASRTSVKKSGLVVVGENLQEYVRSWNEK</sequence>
<proteinExistence type="predicted"/>
<dbReference type="RefSeq" id="WP_117393320.1">
    <property type="nucleotide sequence ID" value="NZ_QWDC01000003.1"/>
</dbReference>
<evidence type="ECO:0000313" key="2">
    <source>
        <dbReference type="Proteomes" id="UP000264217"/>
    </source>
</evidence>
<dbReference type="OrthoDB" id="797851at2"/>
<gene>
    <name evidence="1" type="ORF">D0C36_19440</name>
</gene>
<reference evidence="1 2" key="1">
    <citation type="submission" date="2018-08" db="EMBL/GenBank/DDBJ databases">
        <title>Mucilaginibacter sp. MYSH2.</title>
        <authorList>
            <person name="Seo T."/>
        </authorList>
    </citation>
    <scope>NUCLEOTIDE SEQUENCE [LARGE SCALE GENOMIC DNA]</scope>
    <source>
        <strain evidence="1 2">MYSH2</strain>
    </source>
</reference>
<comment type="caution">
    <text evidence="1">The sequence shown here is derived from an EMBL/GenBank/DDBJ whole genome shotgun (WGS) entry which is preliminary data.</text>
</comment>
<name>A0A372NR87_9SPHI</name>
<organism evidence="1 2">
    <name type="scientific">Mucilaginibacter conchicola</name>
    <dbReference type="NCBI Taxonomy" id="2303333"/>
    <lineage>
        <taxon>Bacteria</taxon>
        <taxon>Pseudomonadati</taxon>
        <taxon>Bacteroidota</taxon>
        <taxon>Sphingobacteriia</taxon>
        <taxon>Sphingobacteriales</taxon>
        <taxon>Sphingobacteriaceae</taxon>
        <taxon>Mucilaginibacter</taxon>
    </lineage>
</organism>
<accession>A0A372NR87</accession>
<evidence type="ECO:0000313" key="1">
    <source>
        <dbReference type="EMBL" id="RFZ91117.1"/>
    </source>
</evidence>
<dbReference type="EMBL" id="QWDC01000003">
    <property type="protein sequence ID" value="RFZ91117.1"/>
    <property type="molecule type" value="Genomic_DNA"/>
</dbReference>
<protein>
    <submittedName>
        <fullName evidence="1">Uncharacterized protein</fullName>
    </submittedName>
</protein>
<dbReference type="AlphaFoldDB" id="A0A372NR87"/>